<protein>
    <recommendedName>
        <fullName evidence="4">Lanthionine synthetase</fullName>
    </recommendedName>
</protein>
<dbReference type="RefSeq" id="WP_098195570.1">
    <property type="nucleotide sequence ID" value="NZ_CP023777.1"/>
</dbReference>
<dbReference type="PANTHER" id="PTHR12736">
    <property type="entry name" value="LANC-LIKE PROTEIN"/>
    <property type="match status" value="1"/>
</dbReference>
<dbReference type="Gene3D" id="1.50.10.20">
    <property type="match status" value="1"/>
</dbReference>
<evidence type="ECO:0000256" key="1">
    <source>
        <dbReference type="PIRSR" id="PIRSR607822-1"/>
    </source>
</evidence>
<dbReference type="GO" id="GO:0031179">
    <property type="term" value="P:peptide modification"/>
    <property type="evidence" value="ECO:0007669"/>
    <property type="project" value="InterPro"/>
</dbReference>
<dbReference type="SUPFAM" id="SSF158745">
    <property type="entry name" value="LanC-like"/>
    <property type="match status" value="1"/>
</dbReference>
<keyword evidence="1" id="KW-0862">Zinc</keyword>
<dbReference type="GO" id="GO:0046872">
    <property type="term" value="F:metal ion binding"/>
    <property type="evidence" value="ECO:0007669"/>
    <property type="project" value="UniProtKB-KW"/>
</dbReference>
<name>A0A291QZ93_9BACT</name>
<evidence type="ECO:0000313" key="3">
    <source>
        <dbReference type="Proteomes" id="UP000220133"/>
    </source>
</evidence>
<dbReference type="AlphaFoldDB" id="A0A291QZ93"/>
<feature type="binding site" evidence="1">
    <location>
        <position position="316"/>
    </location>
    <ligand>
        <name>Zn(2+)</name>
        <dbReference type="ChEBI" id="CHEBI:29105"/>
    </ligand>
</feature>
<dbReference type="SMART" id="SM01260">
    <property type="entry name" value="LANC_like"/>
    <property type="match status" value="1"/>
</dbReference>
<dbReference type="PRINTS" id="PR01950">
    <property type="entry name" value="LANCSUPER"/>
</dbReference>
<dbReference type="GO" id="GO:0005886">
    <property type="term" value="C:plasma membrane"/>
    <property type="evidence" value="ECO:0007669"/>
    <property type="project" value="TreeGrafter"/>
</dbReference>
<dbReference type="InterPro" id="IPR007822">
    <property type="entry name" value="LANC-like"/>
</dbReference>
<feature type="binding site" evidence="1">
    <location>
        <position position="315"/>
    </location>
    <ligand>
        <name>Zn(2+)</name>
        <dbReference type="ChEBI" id="CHEBI:29105"/>
    </ligand>
</feature>
<keyword evidence="3" id="KW-1185">Reference proteome</keyword>
<dbReference type="EMBL" id="CP023777">
    <property type="protein sequence ID" value="ATL49202.1"/>
    <property type="molecule type" value="Genomic_DNA"/>
</dbReference>
<organism evidence="2 3">
    <name type="scientific">Chitinophaga caeni</name>
    <dbReference type="NCBI Taxonomy" id="2029983"/>
    <lineage>
        <taxon>Bacteria</taxon>
        <taxon>Pseudomonadati</taxon>
        <taxon>Bacteroidota</taxon>
        <taxon>Chitinophagia</taxon>
        <taxon>Chitinophagales</taxon>
        <taxon>Chitinophagaceae</taxon>
        <taxon>Chitinophaga</taxon>
    </lineage>
</organism>
<gene>
    <name evidence="2" type="ORF">COR50_19610</name>
</gene>
<feature type="binding site" evidence="1">
    <location>
        <position position="265"/>
    </location>
    <ligand>
        <name>Zn(2+)</name>
        <dbReference type="ChEBI" id="CHEBI:29105"/>
    </ligand>
</feature>
<dbReference type="KEGG" id="cbae:COR50_19610"/>
<dbReference type="Pfam" id="PF05147">
    <property type="entry name" value="LANC_like"/>
    <property type="match status" value="1"/>
</dbReference>
<dbReference type="OrthoDB" id="6313827at2"/>
<keyword evidence="1" id="KW-0479">Metal-binding</keyword>
<dbReference type="PRINTS" id="PR01955">
    <property type="entry name" value="LANCFRANKIA"/>
</dbReference>
<dbReference type="PANTHER" id="PTHR12736:SF7">
    <property type="entry name" value="LANC-LIKE PROTEIN 3"/>
    <property type="match status" value="1"/>
</dbReference>
<evidence type="ECO:0008006" key="4">
    <source>
        <dbReference type="Google" id="ProtNLM"/>
    </source>
</evidence>
<dbReference type="InterPro" id="IPR033889">
    <property type="entry name" value="LanC"/>
</dbReference>
<reference evidence="2 3" key="1">
    <citation type="submission" date="2017-10" db="EMBL/GenBank/DDBJ databases">
        <title>Paenichitinophaga pekingensis gen. nov., sp. nov., isolated from activated sludge.</title>
        <authorList>
            <person name="Jin D."/>
            <person name="Kong X."/>
            <person name="Deng Y."/>
            <person name="Bai Z."/>
        </authorList>
    </citation>
    <scope>NUCLEOTIDE SEQUENCE [LARGE SCALE GENOMIC DNA]</scope>
    <source>
        <strain evidence="2 3">13</strain>
    </source>
</reference>
<dbReference type="CDD" id="cd04793">
    <property type="entry name" value="LanC"/>
    <property type="match status" value="1"/>
</dbReference>
<dbReference type="Proteomes" id="UP000220133">
    <property type="component" value="Chromosome"/>
</dbReference>
<sequence>MMNVKGSANQVVQQIVQALEEHYPHHPYHGLLGGNTGTALFFAYYYQLTGDEKLLEKSYQIIEHSLQSIADSSLHASHCSGLAGVGWALLHLAEMGYIEANDLDSTFSDIDTILSKELRTDLANGQTDFLHQGLGIALYFLSRLPSGFAGEQLQFLVKQLWEHRIILDGGISWKDQFSTISQTTPGRDLFNLGLAHGVPAIITILSKIYKAGIEKELCHTMINDSIQWLLSTKNNDSSPTISLYPVLIDAKGNTAGDRHSRLGWCYGDLGIACMYLNVGINTQNQQYISISEEMFMHIARNRDIQNGSVHDACICHGSSGIALMLQQSYKAFGNSLLQQRSNFWWEHSLQQNTWPDGAAGYKFYHHPNYTTNFNLLEGVSGIGLSLIHCLEPSLSANWAGALLIN</sequence>
<accession>A0A291QZ93</accession>
<proteinExistence type="predicted"/>
<evidence type="ECO:0000313" key="2">
    <source>
        <dbReference type="EMBL" id="ATL49202.1"/>
    </source>
</evidence>